<dbReference type="Pfam" id="PF13812">
    <property type="entry name" value="PPR_3"/>
    <property type="match status" value="2"/>
</dbReference>
<feature type="region of interest" description="Disordered" evidence="3">
    <location>
        <begin position="624"/>
        <end position="651"/>
    </location>
</feature>
<name>A0A813LHI2_POLGL</name>
<dbReference type="PANTHER" id="PTHR47447">
    <property type="entry name" value="OS03G0856100 PROTEIN"/>
    <property type="match status" value="1"/>
</dbReference>
<feature type="region of interest" description="Disordered" evidence="3">
    <location>
        <begin position="910"/>
        <end position="936"/>
    </location>
</feature>
<accession>A0A813LHI2</accession>
<proteinExistence type="predicted"/>
<dbReference type="NCBIfam" id="TIGR00756">
    <property type="entry name" value="PPR"/>
    <property type="match status" value="2"/>
</dbReference>
<feature type="compositionally biased region" description="Pro residues" evidence="3">
    <location>
        <begin position="50"/>
        <end position="59"/>
    </location>
</feature>
<feature type="compositionally biased region" description="Basic and acidic residues" evidence="3">
    <location>
        <begin position="70"/>
        <end position="79"/>
    </location>
</feature>
<dbReference type="Pfam" id="PF13041">
    <property type="entry name" value="PPR_2"/>
    <property type="match status" value="1"/>
</dbReference>
<evidence type="ECO:0008006" key="6">
    <source>
        <dbReference type="Google" id="ProtNLM"/>
    </source>
</evidence>
<feature type="compositionally biased region" description="Basic and acidic residues" evidence="3">
    <location>
        <begin position="198"/>
        <end position="213"/>
    </location>
</feature>
<dbReference type="EMBL" id="CAJNNW010035501">
    <property type="protein sequence ID" value="CAE8728117.1"/>
    <property type="molecule type" value="Genomic_DNA"/>
</dbReference>
<dbReference type="PROSITE" id="PS51375">
    <property type="entry name" value="PPR"/>
    <property type="match status" value="3"/>
</dbReference>
<organism evidence="4 5">
    <name type="scientific">Polarella glacialis</name>
    <name type="common">Dinoflagellate</name>
    <dbReference type="NCBI Taxonomy" id="89957"/>
    <lineage>
        <taxon>Eukaryota</taxon>
        <taxon>Sar</taxon>
        <taxon>Alveolata</taxon>
        <taxon>Dinophyceae</taxon>
        <taxon>Suessiales</taxon>
        <taxon>Suessiaceae</taxon>
        <taxon>Polarella</taxon>
    </lineage>
</organism>
<dbReference type="InterPro" id="IPR011990">
    <property type="entry name" value="TPR-like_helical_dom_sf"/>
</dbReference>
<keyword evidence="1" id="KW-0677">Repeat</keyword>
<gene>
    <name evidence="4" type="ORF">PGLA2088_LOCUS45024</name>
</gene>
<feature type="region of interest" description="Disordered" evidence="3">
    <location>
        <begin position="50"/>
        <end position="213"/>
    </location>
</feature>
<evidence type="ECO:0000313" key="5">
    <source>
        <dbReference type="Proteomes" id="UP000626109"/>
    </source>
</evidence>
<dbReference type="InterPro" id="IPR002885">
    <property type="entry name" value="PPR_rpt"/>
</dbReference>
<feature type="repeat" description="PPR" evidence="2">
    <location>
        <begin position="835"/>
        <end position="869"/>
    </location>
</feature>
<feature type="region of interest" description="Disordered" evidence="3">
    <location>
        <begin position="408"/>
        <end position="439"/>
    </location>
</feature>
<feature type="compositionally biased region" description="Low complexity" evidence="3">
    <location>
        <begin position="553"/>
        <end position="574"/>
    </location>
</feature>
<dbReference type="PANTHER" id="PTHR47447:SF17">
    <property type="entry name" value="OS12G0638900 PROTEIN"/>
    <property type="match status" value="1"/>
</dbReference>
<evidence type="ECO:0000256" key="1">
    <source>
        <dbReference type="ARBA" id="ARBA00022737"/>
    </source>
</evidence>
<dbReference type="Gene3D" id="1.25.40.10">
    <property type="entry name" value="Tetratricopeptide repeat domain"/>
    <property type="match status" value="5"/>
</dbReference>
<reference evidence="4" key="1">
    <citation type="submission" date="2021-02" db="EMBL/GenBank/DDBJ databases">
        <authorList>
            <person name="Dougan E. K."/>
            <person name="Rhodes N."/>
            <person name="Thang M."/>
            <person name="Chan C."/>
        </authorList>
    </citation>
    <scope>NUCLEOTIDE SEQUENCE</scope>
</reference>
<feature type="compositionally biased region" description="Pro residues" evidence="3">
    <location>
        <begin position="926"/>
        <end position="936"/>
    </location>
</feature>
<dbReference type="Proteomes" id="UP000626109">
    <property type="component" value="Unassembled WGS sequence"/>
</dbReference>
<dbReference type="AlphaFoldDB" id="A0A813LHI2"/>
<evidence type="ECO:0000256" key="3">
    <source>
        <dbReference type="SAM" id="MobiDB-lite"/>
    </source>
</evidence>
<evidence type="ECO:0000256" key="2">
    <source>
        <dbReference type="PROSITE-ProRule" id="PRU00708"/>
    </source>
</evidence>
<feature type="repeat" description="PPR" evidence="2">
    <location>
        <begin position="332"/>
        <end position="366"/>
    </location>
</feature>
<feature type="region of interest" description="Disordered" evidence="3">
    <location>
        <begin position="553"/>
        <end position="582"/>
    </location>
</feature>
<feature type="compositionally biased region" description="Low complexity" evidence="3">
    <location>
        <begin position="624"/>
        <end position="648"/>
    </location>
</feature>
<dbReference type="Pfam" id="PF01535">
    <property type="entry name" value="PPR"/>
    <property type="match status" value="2"/>
</dbReference>
<feature type="repeat" description="PPR" evidence="2">
    <location>
        <begin position="988"/>
        <end position="1022"/>
    </location>
</feature>
<evidence type="ECO:0000313" key="4">
    <source>
        <dbReference type="EMBL" id="CAE8728117.1"/>
    </source>
</evidence>
<feature type="compositionally biased region" description="Basic and acidic residues" evidence="3">
    <location>
        <begin position="143"/>
        <end position="163"/>
    </location>
</feature>
<protein>
    <recommendedName>
        <fullName evidence="6">Pentatricopeptide repeat-containing protein, chloroplastic</fullName>
    </recommendedName>
</protein>
<comment type="caution">
    <text evidence="4">The sequence shown here is derived from an EMBL/GenBank/DDBJ whole genome shotgun (WGS) entry which is preliminary data.</text>
</comment>
<sequence>MTARTSFSRGLRASRRWPWSRNGSLCRCGGSIEALPNDFRRSVAAWNCGPPPPPGPPPAGLETAGLGFEGEERAVEKPQKWRGCPSDYGIEGSVVHEKPSAFPTKHTPRSSSWRSMLREEGAGARSGVQHARLRPNQDIVGGRIEEARDRQTKSVDTSQDKSEAPALSTELLHPGPSEGEGFRGGPLPDKAQQQQQRKPSEKVHLPNIRERGEAKYRGRTPWHPEKNTGVAQRLASLGRSSHWAEAVDVLAGAKLLESEMLVAYTAAINACSRGQQWAQALQLLLDMSKCQGLAVDVVACSATIGACQKSAQWQRAIQLLGSMRSAFGIAPNVVSYNCAIGACSAGKQWPFALMLLAECEAAGLVPSVVTHTAAIAGCDRAGQWQWALWLLQELLQRAAAGRRGLLEGGEGPAAGKSPVAWQRQARPPGGGTEKDKQRTLQPDLAVFGTGLRACQRSHSWREALWLRDEMRHWSVEADDAAWMAAVRACIGAQQWPQALSLLEELRSESRASGVGALEVAALEEVATACATGLRWDLALALLGAGPGPGFSAFSAENNSNNNSNNSSSNNSNNSTKQREGGLPLPRKAAAFGLGTRACVAVACAETQQWQQALALLAGASTNNNSSNSNNNSNINSNNSNNNNNNNTSQYGSAQQDACRLFNATMSACSRSQQWERALGIFAGMRSGDGPKPDAVSFTSAITACEAGSAWAGALSILDSLLDKRSAVQPGVVTFTAVISALEKAQQWQRALATFTQMKVAGGPQKPSLISCSAAISACAKGQQWQQALSILAFSQQSSLRPNVISFTSAISACARQWEQALGLLVGMGAAGVKPNAIAYNALINACSKGRQWQCAVSLLRDMSSRELLEPDIVSFNATISAMGTSSVETAWVKPTSVGALGLPLVASAPPPPPFRPRAQVAGSRESPPPPPLKHPPADAPLLFWSSAASASAAAPLASLALDSHRHWQRWQRALELLAEVHLRGLQPTVITFNAAVNACTSAGEWQQALELLGSLRRAGLEPSQATFHTLLAACDVAGLWELALQLLTQLQQCTLPVGSSPKKELLEARLPQAGHYQWADPQLAYGAAISACSRAQQRGVAMALLQELRTGSAEARTAAAVAAAVERESRESLRRRGSQTELPRPGGQLCWRFFDWCDEELCDKNEPC</sequence>